<reference evidence="11" key="2">
    <citation type="submission" date="2025-08" db="UniProtKB">
        <authorList>
            <consortium name="Ensembl"/>
        </authorList>
    </citation>
    <scope>IDENTIFICATION</scope>
</reference>
<dbReference type="SUPFAM" id="SSF53098">
    <property type="entry name" value="Ribonuclease H-like"/>
    <property type="match status" value="1"/>
</dbReference>
<dbReference type="Pfam" id="PF05699">
    <property type="entry name" value="Dimer_Tnp_hAT"/>
    <property type="match status" value="1"/>
</dbReference>
<evidence type="ECO:0000256" key="8">
    <source>
        <dbReference type="ARBA" id="ARBA00023242"/>
    </source>
</evidence>
<evidence type="ECO:0000256" key="2">
    <source>
        <dbReference type="ARBA" id="ARBA00022723"/>
    </source>
</evidence>
<evidence type="ECO:0000256" key="1">
    <source>
        <dbReference type="ARBA" id="ARBA00004123"/>
    </source>
</evidence>
<proteinExistence type="predicted"/>
<dbReference type="InterPro" id="IPR052035">
    <property type="entry name" value="ZnF_BED_domain_contain"/>
</dbReference>
<dbReference type="InterPro" id="IPR036236">
    <property type="entry name" value="Znf_C2H2_sf"/>
</dbReference>
<evidence type="ECO:0000313" key="11">
    <source>
        <dbReference type="Ensembl" id="ENSAPEP00000003786.1"/>
    </source>
</evidence>
<keyword evidence="8" id="KW-0539">Nucleus</keyword>
<accession>A0A3P8RUH3</accession>
<organism evidence="11 12">
    <name type="scientific">Amphiprion percula</name>
    <name type="common">Orange clownfish</name>
    <name type="synonym">Lutjanus percula</name>
    <dbReference type="NCBI Taxonomy" id="161767"/>
    <lineage>
        <taxon>Eukaryota</taxon>
        <taxon>Metazoa</taxon>
        <taxon>Chordata</taxon>
        <taxon>Craniata</taxon>
        <taxon>Vertebrata</taxon>
        <taxon>Euteleostomi</taxon>
        <taxon>Actinopterygii</taxon>
        <taxon>Neopterygii</taxon>
        <taxon>Teleostei</taxon>
        <taxon>Neoteleostei</taxon>
        <taxon>Acanthomorphata</taxon>
        <taxon>Ovalentaria</taxon>
        <taxon>Pomacentridae</taxon>
        <taxon>Amphiprion</taxon>
    </lineage>
</organism>
<dbReference type="InterPro" id="IPR008906">
    <property type="entry name" value="HATC_C_dom"/>
</dbReference>
<dbReference type="GeneTree" id="ENSGT00940000158431"/>
<dbReference type="InterPro" id="IPR012337">
    <property type="entry name" value="RNaseH-like_sf"/>
</dbReference>
<keyword evidence="2" id="KW-0479">Metal-binding</keyword>
<evidence type="ECO:0000256" key="3">
    <source>
        <dbReference type="ARBA" id="ARBA00022771"/>
    </source>
</evidence>
<keyword evidence="3 9" id="KW-0863">Zinc-finger</keyword>
<dbReference type="SUPFAM" id="SSF140996">
    <property type="entry name" value="Hermes dimerisation domain"/>
    <property type="match status" value="1"/>
</dbReference>
<dbReference type="STRING" id="161767.ENSAPEP00000003786"/>
<sequence length="624" mass="70967">SKDKMTKLQKEDTRLMDAPKSKSAVWQYFIWSTTPGKAVCKTCNGEISMGATVAKNKNTSNLWSHLRIHHPDLYKTAQKKREVESATHTDVATSSQPTILSMFDKQRKWTNSENRSRLMDKLILEMIATDNQPFSMVSDVGFKRLMAAAEPRYSLKSEKYYRTEKLQEVYHKVVDKIKAMIQPENAGYSLSFTTDCWSGATESLMSLTCHFIDSEWTRKQVVLNTRVMQGSHTGEYLKDTFLSMLEEWKIRKDRVALVLRDSGANIVKGMRLAELPDLSCTAHALQLVVHDGLLSQRAIRDVIAMLKNCATHFHHSILAKQRLLKIQRELGLPEHSIIQAVPTRWNSTLHMLQRMLEQKRALHLYCGEHGGFSSPTAQQWDLVSNLIETLLPIEEVTLQVSHSNSSASCIIPCLTVLKMLQDEGPSAKGIGTLRQVMRESLEKRFSKLEDTKPVVLACLLDPRYKSHAFSVATTMNKAKEWLKEEVDASTQQTSREEHAVTDRASMEEQLASGCIEDELYLYLKEPVIDRRQGDPLQWWKQNEGRFKQLAKHARKFLCAPPSSVPSERIFSEVSTIYECKRSRLTGEHAEQLCFLHHNLMFLSLGNSGSSGAIIFCLCDSINML</sequence>
<feature type="domain" description="BED-type" evidence="10">
    <location>
        <begin position="20"/>
        <end position="77"/>
    </location>
</feature>
<keyword evidence="12" id="KW-1185">Reference proteome</keyword>
<dbReference type="SMART" id="SM00614">
    <property type="entry name" value="ZnF_BED"/>
    <property type="match status" value="1"/>
</dbReference>
<dbReference type="Pfam" id="PF02892">
    <property type="entry name" value="zf-BED"/>
    <property type="match status" value="1"/>
</dbReference>
<dbReference type="GO" id="GO:0009791">
    <property type="term" value="P:post-embryonic development"/>
    <property type="evidence" value="ECO:0007669"/>
    <property type="project" value="UniProtKB-ARBA"/>
</dbReference>
<evidence type="ECO:0000256" key="9">
    <source>
        <dbReference type="PROSITE-ProRule" id="PRU00027"/>
    </source>
</evidence>
<keyword evidence="6" id="KW-0238">DNA-binding</keyword>
<dbReference type="GO" id="GO:0008270">
    <property type="term" value="F:zinc ion binding"/>
    <property type="evidence" value="ECO:0007669"/>
    <property type="project" value="UniProtKB-KW"/>
</dbReference>
<keyword evidence="7" id="KW-0804">Transcription</keyword>
<reference evidence="11 12" key="1">
    <citation type="submission" date="2018-03" db="EMBL/GenBank/DDBJ databases">
        <title>Finding Nemo's genes: A chromosome-scale reference assembly of the genome of the orange clownfish Amphiprion percula.</title>
        <authorList>
            <person name="Lehmann R."/>
        </authorList>
    </citation>
    <scope>NUCLEOTIDE SEQUENCE</scope>
</reference>
<name>A0A3P8RUH3_AMPPE</name>
<evidence type="ECO:0000259" key="10">
    <source>
        <dbReference type="PROSITE" id="PS50808"/>
    </source>
</evidence>
<evidence type="ECO:0000256" key="7">
    <source>
        <dbReference type="ARBA" id="ARBA00023163"/>
    </source>
</evidence>
<dbReference type="OMA" id="PRYALKS"/>
<evidence type="ECO:0000256" key="4">
    <source>
        <dbReference type="ARBA" id="ARBA00022833"/>
    </source>
</evidence>
<evidence type="ECO:0000256" key="6">
    <source>
        <dbReference type="ARBA" id="ARBA00023125"/>
    </source>
</evidence>
<dbReference type="InterPro" id="IPR003656">
    <property type="entry name" value="Znf_BED"/>
</dbReference>
<evidence type="ECO:0000256" key="5">
    <source>
        <dbReference type="ARBA" id="ARBA00023015"/>
    </source>
</evidence>
<dbReference type="AlphaFoldDB" id="A0A3P8RUH3"/>
<keyword evidence="5" id="KW-0805">Transcription regulation</keyword>
<dbReference type="GO" id="GO:0003677">
    <property type="term" value="F:DNA binding"/>
    <property type="evidence" value="ECO:0007669"/>
    <property type="project" value="UniProtKB-KW"/>
</dbReference>
<dbReference type="GO" id="GO:0046983">
    <property type="term" value="F:protein dimerization activity"/>
    <property type="evidence" value="ECO:0007669"/>
    <property type="project" value="InterPro"/>
</dbReference>
<dbReference type="PANTHER" id="PTHR46481">
    <property type="entry name" value="ZINC FINGER BED DOMAIN-CONTAINING PROTEIN 4"/>
    <property type="match status" value="1"/>
</dbReference>
<dbReference type="GO" id="GO:0005634">
    <property type="term" value="C:nucleus"/>
    <property type="evidence" value="ECO:0007669"/>
    <property type="project" value="UniProtKB-SubCell"/>
</dbReference>
<comment type="subcellular location">
    <subcellularLocation>
        <location evidence="1">Nucleus</location>
    </subcellularLocation>
</comment>
<dbReference type="PROSITE" id="PS50808">
    <property type="entry name" value="ZF_BED"/>
    <property type="match status" value="1"/>
</dbReference>
<evidence type="ECO:0000313" key="12">
    <source>
        <dbReference type="Proteomes" id="UP000265080"/>
    </source>
</evidence>
<protein>
    <recommendedName>
        <fullName evidence="10">BED-type domain-containing protein</fullName>
    </recommendedName>
</protein>
<reference evidence="11" key="3">
    <citation type="submission" date="2025-09" db="UniProtKB">
        <authorList>
            <consortium name="Ensembl"/>
        </authorList>
    </citation>
    <scope>IDENTIFICATION</scope>
</reference>
<dbReference type="PANTHER" id="PTHR46481:SF10">
    <property type="entry name" value="ZINC FINGER BED DOMAIN-CONTAINING PROTEIN 39"/>
    <property type="match status" value="1"/>
</dbReference>
<dbReference type="Ensembl" id="ENSAPET00000003876.1">
    <property type="protein sequence ID" value="ENSAPEP00000003786.1"/>
    <property type="gene ID" value="ENSAPEG00000002720.1"/>
</dbReference>
<dbReference type="SUPFAM" id="SSF57667">
    <property type="entry name" value="beta-beta-alpha zinc fingers"/>
    <property type="match status" value="1"/>
</dbReference>
<dbReference type="Proteomes" id="UP000265080">
    <property type="component" value="Chromosome 16"/>
</dbReference>
<keyword evidence="4" id="KW-0862">Zinc</keyword>